<keyword evidence="1" id="KW-1133">Transmembrane helix</keyword>
<dbReference type="RefSeq" id="WP_187014372.1">
    <property type="nucleotide sequence ID" value="NZ_JACOQI010000005.1"/>
</dbReference>
<reference evidence="2" key="1">
    <citation type="submission" date="2020-08" db="EMBL/GenBank/DDBJ databases">
        <title>Genome public.</title>
        <authorList>
            <person name="Liu C."/>
            <person name="Sun Q."/>
        </authorList>
    </citation>
    <scope>NUCLEOTIDE SEQUENCE</scope>
    <source>
        <strain evidence="2">BX15</strain>
    </source>
</reference>
<gene>
    <name evidence="2" type="ORF">H8Z83_07005</name>
</gene>
<organism evidence="2 3">
    <name type="scientific">Dysosmobacter segnis</name>
    <dbReference type="NCBI Taxonomy" id="2763042"/>
    <lineage>
        <taxon>Bacteria</taxon>
        <taxon>Bacillati</taxon>
        <taxon>Bacillota</taxon>
        <taxon>Clostridia</taxon>
        <taxon>Eubacteriales</taxon>
        <taxon>Oscillospiraceae</taxon>
        <taxon>Dysosmobacter</taxon>
    </lineage>
</organism>
<feature type="transmembrane region" description="Helical" evidence="1">
    <location>
        <begin position="59"/>
        <end position="81"/>
    </location>
</feature>
<keyword evidence="3" id="KW-1185">Reference proteome</keyword>
<keyword evidence="1" id="KW-0812">Transmembrane</keyword>
<keyword evidence="1" id="KW-0472">Membrane</keyword>
<accession>A0A923S6Z1</accession>
<dbReference type="AlphaFoldDB" id="A0A923S6Z1"/>
<comment type="caution">
    <text evidence="2">The sequence shown here is derived from an EMBL/GenBank/DDBJ whole genome shotgun (WGS) entry which is preliminary data.</text>
</comment>
<evidence type="ECO:0000313" key="2">
    <source>
        <dbReference type="EMBL" id="MBC5770076.1"/>
    </source>
</evidence>
<proteinExistence type="predicted"/>
<feature type="transmembrane region" description="Helical" evidence="1">
    <location>
        <begin position="102"/>
        <end position="123"/>
    </location>
</feature>
<evidence type="ECO:0000256" key="1">
    <source>
        <dbReference type="SAM" id="Phobius"/>
    </source>
</evidence>
<dbReference type="EMBL" id="JACOQI010000005">
    <property type="protein sequence ID" value="MBC5770076.1"/>
    <property type="molecule type" value="Genomic_DNA"/>
</dbReference>
<evidence type="ECO:0000313" key="3">
    <source>
        <dbReference type="Proteomes" id="UP000620327"/>
    </source>
</evidence>
<protein>
    <submittedName>
        <fullName evidence="2">Fimbrial protein</fullName>
    </submittedName>
</protein>
<dbReference type="Proteomes" id="UP000620327">
    <property type="component" value="Unassembled WGS sequence"/>
</dbReference>
<sequence>MNQNKPAVVKKLQERFRNVSVGRGLYIAFVMPTMLSMFSTRAFAADTIWTKASAIMQDVYTQILSISTIAAVVTAAVALLLMNFSRSGRTVDESRAWLKRIIITWAILNSLGFIMAYVTPFFAGGTWTP</sequence>
<feature type="transmembrane region" description="Helical" evidence="1">
    <location>
        <begin position="21"/>
        <end position="39"/>
    </location>
</feature>
<name>A0A923S6Z1_9FIRM</name>